<dbReference type="RefSeq" id="WP_190601779.1">
    <property type="nucleotide sequence ID" value="NZ_CP021056.1"/>
</dbReference>
<dbReference type="KEGG" id="rsin:B6N60_01358"/>
<accession>A0A975T5T6</accession>
<organism evidence="1 2">
    <name type="scientific">Richelia sinica FACHB-800</name>
    <dbReference type="NCBI Taxonomy" id="1357546"/>
    <lineage>
        <taxon>Bacteria</taxon>
        <taxon>Bacillati</taxon>
        <taxon>Cyanobacteriota</taxon>
        <taxon>Cyanophyceae</taxon>
        <taxon>Nostocales</taxon>
        <taxon>Nostocaceae</taxon>
        <taxon>Richelia</taxon>
    </lineage>
</organism>
<protein>
    <submittedName>
        <fullName evidence="1">Uncharacterized protein</fullName>
    </submittedName>
</protein>
<evidence type="ECO:0000313" key="1">
    <source>
        <dbReference type="EMBL" id="QXE22672.1"/>
    </source>
</evidence>
<gene>
    <name evidence="1" type="ORF">B6N60_01358</name>
</gene>
<dbReference type="AlphaFoldDB" id="A0A975T5T6"/>
<evidence type="ECO:0000313" key="2">
    <source>
        <dbReference type="Proteomes" id="UP000683511"/>
    </source>
</evidence>
<reference evidence="1" key="1">
    <citation type="submission" date="2017-04" db="EMBL/GenBank/DDBJ databases">
        <title>Genome deletions in a multicellular cyanobacterial endosymbiont for morphological adaptation in marine diatoms.</title>
        <authorList>
            <person name="Wang Y."/>
            <person name="Gao H."/>
            <person name="Li R."/>
            <person name="Xu X."/>
        </authorList>
    </citation>
    <scope>NUCLEOTIDE SEQUENCE</scope>
    <source>
        <strain evidence="1">FACHB 800</strain>
    </source>
</reference>
<dbReference type="EMBL" id="CP021056">
    <property type="protein sequence ID" value="QXE22672.1"/>
    <property type="molecule type" value="Genomic_DNA"/>
</dbReference>
<dbReference type="Proteomes" id="UP000683511">
    <property type="component" value="Chromosome"/>
</dbReference>
<name>A0A975T5T6_9NOST</name>
<sequence>MSSISINIGDVFLIDTPPNGQHFYVAIAKTSGNKYLFVNLTDKKNNSERVCVLTPDPSLPSFIKKESVIAYYFAREMDANDLAICITSGSPIPKDCLSADIVSQIQQGGLISKKLKNKYKTALKKFLGVD</sequence>
<proteinExistence type="predicted"/>
<keyword evidence="2" id="KW-1185">Reference proteome</keyword>